<dbReference type="Proteomes" id="UP000780801">
    <property type="component" value="Unassembled WGS sequence"/>
</dbReference>
<name>A0A9P6KAY9_9FUNG</name>
<feature type="compositionally biased region" description="Acidic residues" evidence="1">
    <location>
        <begin position="8"/>
        <end position="17"/>
    </location>
</feature>
<gene>
    <name evidence="2" type="ORF">BGW38_006412</name>
</gene>
<proteinExistence type="predicted"/>
<accession>A0A9P6KAY9</accession>
<evidence type="ECO:0000313" key="2">
    <source>
        <dbReference type="EMBL" id="KAF9578022.1"/>
    </source>
</evidence>
<feature type="compositionally biased region" description="Basic and acidic residues" evidence="1">
    <location>
        <begin position="23"/>
        <end position="60"/>
    </location>
</feature>
<dbReference type="EMBL" id="JAABOA010004097">
    <property type="protein sequence ID" value="KAF9578022.1"/>
    <property type="molecule type" value="Genomic_DNA"/>
</dbReference>
<reference evidence="2" key="1">
    <citation type="journal article" date="2020" name="Fungal Divers.">
        <title>Resolving the Mortierellaceae phylogeny through synthesis of multi-gene phylogenetics and phylogenomics.</title>
        <authorList>
            <person name="Vandepol N."/>
            <person name="Liber J."/>
            <person name="Desiro A."/>
            <person name="Na H."/>
            <person name="Kennedy M."/>
            <person name="Barry K."/>
            <person name="Grigoriev I.V."/>
            <person name="Miller A.N."/>
            <person name="O'Donnell K."/>
            <person name="Stajich J.E."/>
            <person name="Bonito G."/>
        </authorList>
    </citation>
    <scope>NUCLEOTIDE SEQUENCE</scope>
    <source>
        <strain evidence="2">KOD1015</strain>
    </source>
</reference>
<feature type="non-terminal residue" evidence="2">
    <location>
        <position position="244"/>
    </location>
</feature>
<comment type="caution">
    <text evidence="2">The sequence shown here is derived from an EMBL/GenBank/DDBJ whole genome shotgun (WGS) entry which is preliminary data.</text>
</comment>
<dbReference type="AlphaFoldDB" id="A0A9P6KAY9"/>
<keyword evidence="3" id="KW-1185">Reference proteome</keyword>
<protein>
    <submittedName>
        <fullName evidence="2">Uncharacterized protein</fullName>
    </submittedName>
</protein>
<evidence type="ECO:0000256" key="1">
    <source>
        <dbReference type="SAM" id="MobiDB-lite"/>
    </source>
</evidence>
<feature type="region of interest" description="Disordered" evidence="1">
    <location>
        <begin position="1"/>
        <end position="76"/>
    </location>
</feature>
<sequence>PPHHNDDDNNDCDDDNNDNPPNHNDHHDDDHHDDDHHDNDHHDKPPHHDDNDHHDNDKPCDCSNDNNKVHRRADDQDRVEAKIQALTTALPKPVVNVLLDVKEKTYTLIVEKLKNKDNLSSDISNKLKAAIASAIDSISRDFLNNEIRDQSRSILQKLCPSDSVCDSTINSDIFESATAGIENSMRDLLGDIDSSLLDSPQIRDLQLMFAQPTKSLGLDIEEEMNTLKREIAAAQPSLMKSLGV</sequence>
<organism evidence="2 3">
    <name type="scientific">Lunasporangiospora selenospora</name>
    <dbReference type="NCBI Taxonomy" id="979761"/>
    <lineage>
        <taxon>Eukaryota</taxon>
        <taxon>Fungi</taxon>
        <taxon>Fungi incertae sedis</taxon>
        <taxon>Mucoromycota</taxon>
        <taxon>Mortierellomycotina</taxon>
        <taxon>Mortierellomycetes</taxon>
        <taxon>Mortierellales</taxon>
        <taxon>Mortierellaceae</taxon>
        <taxon>Lunasporangiospora</taxon>
    </lineage>
</organism>
<evidence type="ECO:0000313" key="3">
    <source>
        <dbReference type="Proteomes" id="UP000780801"/>
    </source>
</evidence>